<dbReference type="SUPFAM" id="SSF48498">
    <property type="entry name" value="Tetracyclin repressor-like, C-terminal domain"/>
    <property type="match status" value="1"/>
</dbReference>
<comment type="caution">
    <text evidence="4">The sequence shown here is derived from an EMBL/GenBank/DDBJ whole genome shotgun (WGS) entry which is preliminary data.</text>
</comment>
<dbReference type="InterPro" id="IPR036271">
    <property type="entry name" value="Tet_transcr_reg_TetR-rel_C_sf"/>
</dbReference>
<dbReference type="EMBL" id="BJZS01000103">
    <property type="protein sequence ID" value="GEO97024.1"/>
    <property type="molecule type" value="Genomic_DNA"/>
</dbReference>
<evidence type="ECO:0000259" key="3">
    <source>
        <dbReference type="PROSITE" id="PS50977"/>
    </source>
</evidence>
<organism evidence="4 5">
    <name type="scientific">Kocuria turfanensis</name>
    <dbReference type="NCBI Taxonomy" id="388357"/>
    <lineage>
        <taxon>Bacteria</taxon>
        <taxon>Bacillati</taxon>
        <taxon>Actinomycetota</taxon>
        <taxon>Actinomycetes</taxon>
        <taxon>Micrococcales</taxon>
        <taxon>Micrococcaceae</taxon>
        <taxon>Kocuria</taxon>
    </lineage>
</organism>
<feature type="DNA-binding region" description="H-T-H motif" evidence="2">
    <location>
        <begin position="72"/>
        <end position="91"/>
    </location>
</feature>
<protein>
    <submittedName>
        <fullName evidence="4">TetR family transcriptional regulator</fullName>
    </submittedName>
</protein>
<dbReference type="AlphaFoldDB" id="A0A512IH60"/>
<dbReference type="PANTHER" id="PTHR30055">
    <property type="entry name" value="HTH-TYPE TRANSCRIPTIONAL REGULATOR RUTR"/>
    <property type="match status" value="1"/>
</dbReference>
<dbReference type="SUPFAM" id="SSF46689">
    <property type="entry name" value="Homeodomain-like"/>
    <property type="match status" value="1"/>
</dbReference>
<name>A0A512IH60_9MICC</name>
<dbReference type="InterPro" id="IPR050109">
    <property type="entry name" value="HTH-type_TetR-like_transc_reg"/>
</dbReference>
<dbReference type="PANTHER" id="PTHR30055:SF200">
    <property type="entry name" value="HTH-TYPE TRANSCRIPTIONAL REPRESSOR BDCR"/>
    <property type="match status" value="1"/>
</dbReference>
<dbReference type="Pfam" id="PF00440">
    <property type="entry name" value="TetR_N"/>
    <property type="match status" value="1"/>
</dbReference>
<reference evidence="4 5" key="1">
    <citation type="submission" date="2019-07" db="EMBL/GenBank/DDBJ databases">
        <title>Whole genome shotgun sequence of Kocuria turfanensis NBRC 107627.</title>
        <authorList>
            <person name="Hosoyama A."/>
            <person name="Uohara A."/>
            <person name="Ohji S."/>
            <person name="Ichikawa N."/>
        </authorList>
    </citation>
    <scope>NUCLEOTIDE SEQUENCE [LARGE SCALE GENOMIC DNA]</scope>
    <source>
        <strain evidence="4 5">NBRC 107627</strain>
    </source>
</reference>
<evidence type="ECO:0000256" key="2">
    <source>
        <dbReference type="PROSITE-ProRule" id="PRU00335"/>
    </source>
</evidence>
<proteinExistence type="predicted"/>
<dbReference type="Proteomes" id="UP000321103">
    <property type="component" value="Unassembled WGS sequence"/>
</dbReference>
<dbReference type="PROSITE" id="PS50977">
    <property type="entry name" value="HTH_TETR_2"/>
    <property type="match status" value="1"/>
</dbReference>
<accession>A0A512IH60</accession>
<gene>
    <name evidence="4" type="ORF">KTU01_31470</name>
</gene>
<dbReference type="GO" id="GO:0003700">
    <property type="term" value="F:DNA-binding transcription factor activity"/>
    <property type="evidence" value="ECO:0007669"/>
    <property type="project" value="TreeGrafter"/>
</dbReference>
<dbReference type="GO" id="GO:0000976">
    <property type="term" value="F:transcription cis-regulatory region binding"/>
    <property type="evidence" value="ECO:0007669"/>
    <property type="project" value="TreeGrafter"/>
</dbReference>
<evidence type="ECO:0000313" key="5">
    <source>
        <dbReference type="Proteomes" id="UP000321103"/>
    </source>
</evidence>
<keyword evidence="5" id="KW-1185">Reference proteome</keyword>
<dbReference type="PRINTS" id="PR00455">
    <property type="entry name" value="HTHTETR"/>
</dbReference>
<evidence type="ECO:0000313" key="4">
    <source>
        <dbReference type="EMBL" id="GEO97024.1"/>
    </source>
</evidence>
<dbReference type="InterPro" id="IPR009057">
    <property type="entry name" value="Homeodomain-like_sf"/>
</dbReference>
<keyword evidence="1 2" id="KW-0238">DNA-binding</keyword>
<sequence>MHWGGGTGEPLVPSPVQSPALQNALYANSKRSFWKDGPYTGAVTTVQRPPARLRLLQAADRVLFDRGIRTTPVDELLREAEVSAATLYTHFGSKDALVAETLRVRLADWQAVWDQHIVAAGDDMARLLAVFDALNSYRGDRRHPSRWCAFLAAATEVPDATGEIGEVLAADTALLTDRLLHLSRPLAGARAQDLADEVLVAYGGALAAFLRGYPQSPIDVGRRLARSAAQAHCRS</sequence>
<dbReference type="InterPro" id="IPR001647">
    <property type="entry name" value="HTH_TetR"/>
</dbReference>
<feature type="domain" description="HTH tetR-type" evidence="3">
    <location>
        <begin position="49"/>
        <end position="109"/>
    </location>
</feature>
<dbReference type="Gene3D" id="1.10.357.10">
    <property type="entry name" value="Tetracycline Repressor, domain 2"/>
    <property type="match status" value="1"/>
</dbReference>
<evidence type="ECO:0000256" key="1">
    <source>
        <dbReference type="ARBA" id="ARBA00023125"/>
    </source>
</evidence>